<dbReference type="NCBIfam" id="NF001246">
    <property type="entry name" value="PRK00218.1-2"/>
    <property type="match status" value="1"/>
</dbReference>
<dbReference type="PANTHER" id="PTHR38100:SF1">
    <property type="entry name" value="HIGH FREQUENCY LYSOGENIZATION PROTEIN HFLD"/>
    <property type="match status" value="1"/>
</dbReference>
<proteinExistence type="inferred from homology"/>
<dbReference type="Pfam" id="PF04356">
    <property type="entry name" value="DUF489"/>
    <property type="match status" value="1"/>
</dbReference>
<comment type="subcellular location">
    <subcellularLocation>
        <location evidence="4">Cytoplasm</location>
    </subcellularLocation>
    <subcellularLocation>
        <location evidence="4">Cell membrane</location>
        <topology evidence="4">Peripheral membrane protein</topology>
        <orientation evidence="4">Cytoplasmic side</orientation>
    </subcellularLocation>
</comment>
<dbReference type="PANTHER" id="PTHR38100">
    <property type="entry name" value="HIGH FREQUENCY LYSOGENIZATION PROTEIN HFLD"/>
    <property type="match status" value="1"/>
</dbReference>
<protein>
    <recommendedName>
        <fullName evidence="4">High frequency lysogenization protein HflD homolog</fullName>
    </recommendedName>
</protein>
<keyword evidence="2 4" id="KW-0963">Cytoplasm</keyword>
<dbReference type="Proteomes" id="UP000321764">
    <property type="component" value="Unassembled WGS sequence"/>
</dbReference>
<dbReference type="InterPro" id="IPR035932">
    <property type="entry name" value="HflD-like_sf"/>
</dbReference>
<dbReference type="InterPro" id="IPR007451">
    <property type="entry name" value="HflD"/>
</dbReference>
<evidence type="ECO:0000256" key="1">
    <source>
        <dbReference type="ARBA" id="ARBA00022475"/>
    </source>
</evidence>
<dbReference type="SUPFAM" id="SSF101322">
    <property type="entry name" value="YcfC-like"/>
    <property type="match status" value="1"/>
</dbReference>
<dbReference type="RefSeq" id="WP_147712836.1">
    <property type="nucleotide sequence ID" value="NZ_VKAD01000001.1"/>
</dbReference>
<evidence type="ECO:0000256" key="3">
    <source>
        <dbReference type="ARBA" id="ARBA00023136"/>
    </source>
</evidence>
<keyword evidence="1 4" id="KW-1003">Cell membrane</keyword>
<keyword evidence="6" id="KW-1185">Reference proteome</keyword>
<keyword evidence="3 4" id="KW-0472">Membrane</keyword>
<organism evidence="5 6">
    <name type="scientific">Reinekea thalattae</name>
    <dbReference type="NCBI Taxonomy" id="2593301"/>
    <lineage>
        <taxon>Bacteria</taxon>
        <taxon>Pseudomonadati</taxon>
        <taxon>Pseudomonadota</taxon>
        <taxon>Gammaproteobacteria</taxon>
        <taxon>Oceanospirillales</taxon>
        <taxon>Saccharospirillaceae</taxon>
        <taxon>Reinekea</taxon>
    </lineage>
</organism>
<evidence type="ECO:0000256" key="4">
    <source>
        <dbReference type="HAMAP-Rule" id="MF_00695"/>
    </source>
</evidence>
<dbReference type="OrthoDB" id="9788031at2"/>
<name>A0A5C8Z9B2_9GAMM</name>
<comment type="caution">
    <text evidence="5">The sequence shown here is derived from an EMBL/GenBank/DDBJ whole genome shotgun (WGS) entry which is preliminary data.</text>
</comment>
<evidence type="ECO:0000313" key="5">
    <source>
        <dbReference type="EMBL" id="TXR53450.1"/>
    </source>
</evidence>
<dbReference type="HAMAP" id="MF_00695">
    <property type="entry name" value="HflD_protein"/>
    <property type="match status" value="1"/>
</dbReference>
<gene>
    <name evidence="4 5" type="primary">hflD</name>
    <name evidence="5" type="ORF">FME95_02445</name>
</gene>
<sequence length="208" mass="23383">MESDLSRQTLALAGVFQAATLVDNLAKSGSIEPKQLENTVASILNLSPSSYDDVFQGRENLVIGFNALNKAMSKNSRDINREVLQYAMGIIAAQSKLAERPDLMEVLSNALDRTVDQQRYFDSYTHEAVVASTAQCYEKTLSQLSFRIRVVGNPGHLKNPQVAEKIRTILLFGIRCAMLWRQANGHRWHFLTRRSKIKAQSEQLVKMV</sequence>
<dbReference type="GO" id="GO:0005886">
    <property type="term" value="C:plasma membrane"/>
    <property type="evidence" value="ECO:0007669"/>
    <property type="project" value="UniProtKB-SubCell"/>
</dbReference>
<evidence type="ECO:0000256" key="2">
    <source>
        <dbReference type="ARBA" id="ARBA00022490"/>
    </source>
</evidence>
<dbReference type="Gene3D" id="1.10.3890.10">
    <property type="entry name" value="HflD-like"/>
    <property type="match status" value="1"/>
</dbReference>
<comment type="similarity">
    <text evidence="4">Belongs to the HflD family.</text>
</comment>
<evidence type="ECO:0000313" key="6">
    <source>
        <dbReference type="Proteomes" id="UP000321764"/>
    </source>
</evidence>
<reference evidence="5 6" key="1">
    <citation type="submission" date="2019-07" db="EMBL/GenBank/DDBJ databases">
        <title>Reinekea sp. strain SSH23 genome sequencing and assembly.</title>
        <authorList>
            <person name="Kim I."/>
        </authorList>
    </citation>
    <scope>NUCLEOTIDE SEQUENCE [LARGE SCALE GENOMIC DNA]</scope>
    <source>
        <strain evidence="5 6">SSH23</strain>
    </source>
</reference>
<dbReference type="EMBL" id="VKAD01000001">
    <property type="protein sequence ID" value="TXR53450.1"/>
    <property type="molecule type" value="Genomic_DNA"/>
</dbReference>
<dbReference type="GO" id="GO:0005737">
    <property type="term" value="C:cytoplasm"/>
    <property type="evidence" value="ECO:0007669"/>
    <property type="project" value="UniProtKB-SubCell"/>
</dbReference>
<accession>A0A5C8Z9B2</accession>
<dbReference type="AlphaFoldDB" id="A0A5C8Z9B2"/>